<dbReference type="Pfam" id="PF14540">
    <property type="entry name" value="NTF-like"/>
    <property type="match status" value="1"/>
</dbReference>
<dbReference type="RefSeq" id="WP_041088076.1">
    <property type="nucleotide sequence ID" value="NZ_JXRP01000014.1"/>
</dbReference>
<organism evidence="4 5">
    <name type="scientific">Jeotgalibacillus soli</name>
    <dbReference type="NCBI Taxonomy" id="889306"/>
    <lineage>
        <taxon>Bacteria</taxon>
        <taxon>Bacillati</taxon>
        <taxon>Bacillota</taxon>
        <taxon>Bacilli</taxon>
        <taxon>Bacillales</taxon>
        <taxon>Caryophanaceae</taxon>
        <taxon>Jeotgalibacillus</taxon>
    </lineage>
</organism>
<dbReference type="InterPro" id="IPR043519">
    <property type="entry name" value="NT_sf"/>
</dbReference>
<comment type="caution">
    <text evidence="4">The sequence shown here is derived from an EMBL/GenBank/DDBJ whole genome shotgun (WGS) entry which is preliminary data.</text>
</comment>
<evidence type="ECO:0000259" key="3">
    <source>
        <dbReference type="Pfam" id="PF22339"/>
    </source>
</evidence>
<evidence type="ECO:0000313" key="4">
    <source>
        <dbReference type="EMBL" id="KIL47266.1"/>
    </source>
</evidence>
<dbReference type="Pfam" id="PF22339">
    <property type="entry name" value="YgxA-like_sub_bind"/>
    <property type="match status" value="1"/>
</dbReference>
<feature type="domain" description="YgxA-like substrate binding" evidence="3">
    <location>
        <begin position="119"/>
        <end position="218"/>
    </location>
</feature>
<feature type="domain" description="YgxA-like helix-turn-helix" evidence="2">
    <location>
        <begin position="224"/>
        <end position="286"/>
    </location>
</feature>
<evidence type="ECO:0000259" key="1">
    <source>
        <dbReference type="Pfam" id="PF14540"/>
    </source>
</evidence>
<sequence>MEDKLRPIYQERASQPNTLGVIIMEKKDRQSPITDTFDTILFVIVKEADEPVFMKHYTYEDRKAAMHIVSEDQLKEWLLLGSNRKVTEWLLSGRVVFDRNEYIENLRLELRDFPFYGRKIKIGIEFAKLIRRYMDGKAFFESRHFLDAYNHIVHSLHHLARLAVIENGFHPEVTVWNQVKQIEPEIFKLYEELVNSEETLEKRLELLFLASEFLIHSRTKIGASHLIEVLDTREQWNFQDLQSHEELVYYSVDLAVMIEFLIEKNVISTRSIETKGQGIYHRYYSVKKNKKTLDL</sequence>
<accession>A0A0C2VS45</accession>
<evidence type="ECO:0008006" key="6">
    <source>
        <dbReference type="Google" id="ProtNLM"/>
    </source>
</evidence>
<evidence type="ECO:0000313" key="5">
    <source>
        <dbReference type="Proteomes" id="UP000031938"/>
    </source>
</evidence>
<dbReference type="InterPro" id="IPR054515">
    <property type="entry name" value="YgxA-like_substrate-bd"/>
</dbReference>
<dbReference type="Proteomes" id="UP000031938">
    <property type="component" value="Unassembled WGS sequence"/>
</dbReference>
<dbReference type="PATRIC" id="fig|889306.3.peg.1853"/>
<evidence type="ECO:0000259" key="2">
    <source>
        <dbReference type="Pfam" id="PF18576"/>
    </source>
</evidence>
<proteinExistence type="predicted"/>
<keyword evidence="5" id="KW-1185">Reference proteome</keyword>
<dbReference type="STRING" id="889306.KP78_18390"/>
<dbReference type="InterPro" id="IPR036388">
    <property type="entry name" value="WH-like_DNA-bd_sf"/>
</dbReference>
<name>A0A0C2VS45_9BACL</name>
<dbReference type="InterPro" id="IPR041143">
    <property type="entry name" value="YgxA_HTH"/>
</dbReference>
<dbReference type="Gene3D" id="1.10.10.10">
    <property type="entry name" value="Winged helix-like DNA-binding domain superfamily/Winged helix DNA-binding domain"/>
    <property type="match status" value="1"/>
</dbReference>
<protein>
    <recommendedName>
        <fullName evidence="6">Nucleotidyltransferase-like domain-containing protein</fullName>
    </recommendedName>
</protein>
<dbReference type="Gene3D" id="1.20.120.330">
    <property type="entry name" value="Nucleotidyltransferases domain 2"/>
    <property type="match status" value="1"/>
</dbReference>
<dbReference type="Pfam" id="PF18576">
    <property type="entry name" value="HTH_52"/>
    <property type="match status" value="1"/>
</dbReference>
<dbReference type="InterPro" id="IPR029348">
    <property type="entry name" value="NTF-like"/>
</dbReference>
<feature type="domain" description="Nucleotidyltransferase-like" evidence="1">
    <location>
        <begin position="1"/>
        <end position="118"/>
    </location>
</feature>
<dbReference type="AlphaFoldDB" id="A0A0C2VS45"/>
<gene>
    <name evidence="4" type="ORF">KP78_18390</name>
</gene>
<dbReference type="OrthoDB" id="2350973at2"/>
<dbReference type="EMBL" id="JXRP01000014">
    <property type="protein sequence ID" value="KIL47266.1"/>
    <property type="molecule type" value="Genomic_DNA"/>
</dbReference>
<dbReference type="Gene3D" id="3.30.460.10">
    <property type="entry name" value="Beta Polymerase, domain 2"/>
    <property type="match status" value="1"/>
</dbReference>
<reference evidence="4 5" key="1">
    <citation type="submission" date="2015-01" db="EMBL/GenBank/DDBJ databases">
        <title>Genome sequencing of Jeotgalibacillus soli.</title>
        <authorList>
            <person name="Goh K.M."/>
            <person name="Chan K.-G."/>
            <person name="Yaakop A.S."/>
            <person name="Ee R."/>
            <person name="Gan H.M."/>
            <person name="Chan C.S."/>
        </authorList>
    </citation>
    <scope>NUCLEOTIDE SEQUENCE [LARGE SCALE GENOMIC DNA]</scope>
    <source>
        <strain evidence="4 5">P9</strain>
    </source>
</reference>